<name>A0A1R3HFD6_COCAP</name>
<dbReference type="EMBL" id="AWWV01012115">
    <property type="protein sequence ID" value="OMO69024.1"/>
    <property type="molecule type" value="Genomic_DNA"/>
</dbReference>
<dbReference type="Gramene" id="OMO69024">
    <property type="protein sequence ID" value="OMO69024"/>
    <property type="gene ID" value="CCACVL1_19688"/>
</dbReference>
<evidence type="ECO:0000313" key="2">
    <source>
        <dbReference type="EMBL" id="OMO69024.1"/>
    </source>
</evidence>
<protein>
    <submittedName>
        <fullName evidence="2">Uncharacterized protein</fullName>
    </submittedName>
</protein>
<comment type="caution">
    <text evidence="2">The sequence shown here is derived from an EMBL/GenBank/DDBJ whole genome shotgun (WGS) entry which is preliminary data.</text>
</comment>
<gene>
    <name evidence="2" type="ORF">CCACVL1_19688</name>
</gene>
<organism evidence="2 3">
    <name type="scientific">Corchorus capsularis</name>
    <name type="common">Jute</name>
    <dbReference type="NCBI Taxonomy" id="210143"/>
    <lineage>
        <taxon>Eukaryota</taxon>
        <taxon>Viridiplantae</taxon>
        <taxon>Streptophyta</taxon>
        <taxon>Embryophyta</taxon>
        <taxon>Tracheophyta</taxon>
        <taxon>Spermatophyta</taxon>
        <taxon>Magnoliopsida</taxon>
        <taxon>eudicotyledons</taxon>
        <taxon>Gunneridae</taxon>
        <taxon>Pentapetalae</taxon>
        <taxon>rosids</taxon>
        <taxon>malvids</taxon>
        <taxon>Malvales</taxon>
        <taxon>Malvaceae</taxon>
        <taxon>Grewioideae</taxon>
        <taxon>Apeibeae</taxon>
        <taxon>Corchorus</taxon>
    </lineage>
</organism>
<accession>A0A1R3HFD6</accession>
<feature type="coiled-coil region" evidence="1">
    <location>
        <begin position="143"/>
        <end position="177"/>
    </location>
</feature>
<evidence type="ECO:0000313" key="3">
    <source>
        <dbReference type="Proteomes" id="UP000188268"/>
    </source>
</evidence>
<keyword evidence="3" id="KW-1185">Reference proteome</keyword>
<dbReference type="AlphaFoldDB" id="A0A1R3HFD6"/>
<reference evidence="2 3" key="1">
    <citation type="submission" date="2013-09" db="EMBL/GenBank/DDBJ databases">
        <title>Corchorus capsularis genome sequencing.</title>
        <authorList>
            <person name="Alam M."/>
            <person name="Haque M.S."/>
            <person name="Islam M.S."/>
            <person name="Emdad E.M."/>
            <person name="Islam M.M."/>
            <person name="Ahmed B."/>
            <person name="Halim A."/>
            <person name="Hossen Q.M.M."/>
            <person name="Hossain M.Z."/>
            <person name="Ahmed R."/>
            <person name="Khan M.M."/>
            <person name="Islam R."/>
            <person name="Rashid M.M."/>
            <person name="Khan S.A."/>
            <person name="Rahman M.S."/>
            <person name="Alam M."/>
        </authorList>
    </citation>
    <scope>NUCLEOTIDE SEQUENCE [LARGE SCALE GENOMIC DNA]</scope>
    <source>
        <strain evidence="3">cv. CVL-1</strain>
        <tissue evidence="2">Whole seedling</tissue>
    </source>
</reference>
<sequence length="203" mass="22833">MDYAQALLHRIDDYDFTADVTVDHFHRFHDEKIRIGPAQIQVHSHVYSFAKRLIKTYPNMYNKLRHGSSFIGSALDLLYFALHEMEDTPLSSVTEALILKWSGPIKAAHQLGMQVDFASAHLRTVTEAYLGSLALAAAPPLDASLLKSKIEKKEQAIAALQQDIQELQRQLNVTQTGPTPAMRQKHLQVHSQFHGKNVGLDLL</sequence>
<dbReference type="PANTHER" id="PTHR35021:SF8">
    <property type="entry name" value="FIBER PROTEIN FB17"/>
    <property type="match status" value="1"/>
</dbReference>
<dbReference type="Proteomes" id="UP000188268">
    <property type="component" value="Unassembled WGS sequence"/>
</dbReference>
<keyword evidence="1" id="KW-0175">Coiled coil</keyword>
<evidence type="ECO:0000256" key="1">
    <source>
        <dbReference type="SAM" id="Coils"/>
    </source>
</evidence>
<proteinExistence type="predicted"/>
<dbReference type="PANTHER" id="PTHR35021">
    <property type="match status" value="1"/>
</dbReference>